<dbReference type="Pfam" id="PF00075">
    <property type="entry name" value="RNase_H"/>
    <property type="match status" value="1"/>
</dbReference>
<keyword evidence="7" id="KW-0378">Hydrolase</keyword>
<dbReference type="Proteomes" id="UP001174694">
    <property type="component" value="Unassembled WGS sequence"/>
</dbReference>
<keyword evidence="5" id="KW-0479">Metal-binding</keyword>
<accession>A0AA38RGW4</accession>
<dbReference type="InterPro" id="IPR012337">
    <property type="entry name" value="RNaseH-like_sf"/>
</dbReference>
<keyword evidence="6" id="KW-0255">Endonuclease</keyword>
<dbReference type="PANTHER" id="PTHR10642:SF26">
    <property type="entry name" value="RIBONUCLEASE H1"/>
    <property type="match status" value="1"/>
</dbReference>
<proteinExistence type="inferred from homology"/>
<evidence type="ECO:0000256" key="7">
    <source>
        <dbReference type="ARBA" id="ARBA00022801"/>
    </source>
</evidence>
<feature type="domain" description="RNase H type-1" evidence="8">
    <location>
        <begin position="262"/>
        <end position="425"/>
    </location>
</feature>
<comment type="similarity">
    <text evidence="2">Belongs to the RNase H family.</text>
</comment>
<reference evidence="9" key="1">
    <citation type="submission" date="2022-07" db="EMBL/GenBank/DDBJ databases">
        <title>Fungi with potential for degradation of polypropylene.</title>
        <authorList>
            <person name="Gostincar C."/>
        </authorList>
    </citation>
    <scope>NUCLEOTIDE SEQUENCE</scope>
    <source>
        <strain evidence="9">EXF-13308</strain>
    </source>
</reference>
<dbReference type="GO" id="GO:0004523">
    <property type="term" value="F:RNA-DNA hybrid ribonuclease activity"/>
    <property type="evidence" value="ECO:0007669"/>
    <property type="project" value="UniProtKB-EC"/>
</dbReference>
<gene>
    <name evidence="9" type="ORF">NKR23_g5479</name>
</gene>
<dbReference type="GO" id="GO:0046872">
    <property type="term" value="F:metal ion binding"/>
    <property type="evidence" value="ECO:0007669"/>
    <property type="project" value="UniProtKB-KW"/>
</dbReference>
<protein>
    <recommendedName>
        <fullName evidence="3">ribonuclease H</fullName>
        <ecNumber evidence="3">3.1.26.4</ecNumber>
    </recommendedName>
</protein>
<dbReference type="PANTHER" id="PTHR10642">
    <property type="entry name" value="RIBONUCLEASE H1"/>
    <property type="match status" value="1"/>
</dbReference>
<dbReference type="Gene3D" id="3.30.420.10">
    <property type="entry name" value="Ribonuclease H-like superfamily/Ribonuclease H"/>
    <property type="match status" value="1"/>
</dbReference>
<evidence type="ECO:0000256" key="4">
    <source>
        <dbReference type="ARBA" id="ARBA00022722"/>
    </source>
</evidence>
<evidence type="ECO:0000313" key="10">
    <source>
        <dbReference type="Proteomes" id="UP001174694"/>
    </source>
</evidence>
<evidence type="ECO:0000259" key="8">
    <source>
        <dbReference type="PROSITE" id="PS50879"/>
    </source>
</evidence>
<dbReference type="GO" id="GO:0043137">
    <property type="term" value="P:DNA replication, removal of RNA primer"/>
    <property type="evidence" value="ECO:0007669"/>
    <property type="project" value="TreeGrafter"/>
</dbReference>
<dbReference type="EC" id="3.1.26.4" evidence="3"/>
<dbReference type="SUPFAM" id="SSF53098">
    <property type="entry name" value="Ribonuclease H-like"/>
    <property type="match status" value="1"/>
</dbReference>
<organism evidence="9 10">
    <name type="scientific">Pleurostoma richardsiae</name>
    <dbReference type="NCBI Taxonomy" id="41990"/>
    <lineage>
        <taxon>Eukaryota</taxon>
        <taxon>Fungi</taxon>
        <taxon>Dikarya</taxon>
        <taxon>Ascomycota</taxon>
        <taxon>Pezizomycotina</taxon>
        <taxon>Sordariomycetes</taxon>
        <taxon>Sordariomycetidae</taxon>
        <taxon>Calosphaeriales</taxon>
        <taxon>Pleurostomataceae</taxon>
        <taxon>Pleurostoma</taxon>
    </lineage>
</organism>
<evidence type="ECO:0000256" key="3">
    <source>
        <dbReference type="ARBA" id="ARBA00012180"/>
    </source>
</evidence>
<keyword evidence="4" id="KW-0540">Nuclease</keyword>
<sequence>MRARFAVADALLKVDTVRALEDALGHFNDMLRLCRSDNMGVRDIIPHILLRLGREQECYDFLKWWTIIDDENHYNGRYDWGDATLPYLDIRGADAFEPVDIFCSSFPDLSHIVALTLLKLRLCLDLTAYNDSLDGFAFAFGGHYSEPDRPIGRLVRAKLQTMDVLSVSTMVEKLEDQYCRLCQVVNDANPYFWDALVSEETPPLRYSYTRGSEAEADIVLRQCQRAWQETEDAIMMIDSETWRFIRPYEGRSRAVRFLYRTDQRKVLVYADGACAHNGQLEPRAGWAVVCGRPELDEKINCYVVSGRLENKGPFGNEAVATSNRAELRAAIAALRLCDWRGEGYDAIVIATDSSYVVDGATGWAKSWVRNGWKTRTGRDVQNKDLWDLLLGEVERWNDQGLRIELWKIPRELNGDADAAAKQAAVNKMAENEFRDITIGPSQTTTAGTEPGHRILTLCLEHESLFDACFGSLVSHITSKVKMERVTTKEAALSILTQESSPSVILIADGALTRQRKVWECVIDRLREGATVVLAGCFSNMVREGEFNRFFARLGLPWQRGSYHRTTVSLRRGAVGAHLASRLPSAYSQKALFVKNMERSAAWYTETETSDEAAVVFAKVGSGRLGYVGDVNGEESSDLVVMAMCGLLD</sequence>
<dbReference type="InterPro" id="IPR002156">
    <property type="entry name" value="RNaseH_domain"/>
</dbReference>
<dbReference type="GO" id="GO:0003676">
    <property type="term" value="F:nucleic acid binding"/>
    <property type="evidence" value="ECO:0007669"/>
    <property type="project" value="InterPro"/>
</dbReference>
<dbReference type="InterPro" id="IPR036397">
    <property type="entry name" value="RNaseH_sf"/>
</dbReference>
<dbReference type="AlphaFoldDB" id="A0AA38RGW4"/>
<comment type="caution">
    <text evidence="9">The sequence shown here is derived from an EMBL/GenBank/DDBJ whole genome shotgun (WGS) entry which is preliminary data.</text>
</comment>
<dbReference type="PROSITE" id="PS50879">
    <property type="entry name" value="RNASE_H_1"/>
    <property type="match status" value="1"/>
</dbReference>
<keyword evidence="10" id="KW-1185">Reference proteome</keyword>
<dbReference type="EMBL" id="JANBVO010000014">
    <property type="protein sequence ID" value="KAJ9145311.1"/>
    <property type="molecule type" value="Genomic_DNA"/>
</dbReference>
<evidence type="ECO:0000256" key="6">
    <source>
        <dbReference type="ARBA" id="ARBA00022759"/>
    </source>
</evidence>
<evidence type="ECO:0000256" key="2">
    <source>
        <dbReference type="ARBA" id="ARBA00005300"/>
    </source>
</evidence>
<evidence type="ECO:0000256" key="1">
    <source>
        <dbReference type="ARBA" id="ARBA00000077"/>
    </source>
</evidence>
<evidence type="ECO:0000256" key="5">
    <source>
        <dbReference type="ARBA" id="ARBA00022723"/>
    </source>
</evidence>
<evidence type="ECO:0000313" key="9">
    <source>
        <dbReference type="EMBL" id="KAJ9145311.1"/>
    </source>
</evidence>
<dbReference type="InterPro" id="IPR050092">
    <property type="entry name" value="RNase_H"/>
</dbReference>
<name>A0AA38RGW4_9PEZI</name>
<dbReference type="CDD" id="cd13934">
    <property type="entry name" value="RNase_H_Dikarya_like"/>
    <property type="match status" value="1"/>
</dbReference>
<comment type="catalytic activity">
    <reaction evidence="1">
        <text>Endonucleolytic cleavage to 5'-phosphomonoester.</text>
        <dbReference type="EC" id="3.1.26.4"/>
    </reaction>
</comment>